<reference evidence="2 3" key="1">
    <citation type="submission" date="2019-05" db="EMBL/GenBank/DDBJ databases">
        <title>Emergence of the Ug99 lineage of the wheat stem rust pathogen through somatic hybridization.</title>
        <authorList>
            <person name="Li F."/>
            <person name="Upadhyaya N.M."/>
            <person name="Sperschneider J."/>
            <person name="Matny O."/>
            <person name="Nguyen-Phuc H."/>
            <person name="Mago R."/>
            <person name="Raley C."/>
            <person name="Miller M.E."/>
            <person name="Silverstein K.A.T."/>
            <person name="Henningsen E."/>
            <person name="Hirsch C.D."/>
            <person name="Visser B."/>
            <person name="Pretorius Z.A."/>
            <person name="Steffenson B.J."/>
            <person name="Schwessinger B."/>
            <person name="Dodds P.N."/>
            <person name="Figueroa M."/>
        </authorList>
    </citation>
    <scope>NUCLEOTIDE SEQUENCE [LARGE SCALE GENOMIC DNA]</scope>
    <source>
        <strain evidence="2">21-0</strain>
    </source>
</reference>
<proteinExistence type="predicted"/>
<sequence>MDGPSLHSSSVNSNLSPSRPQTTSSSGDDEKRESVMTLWPPNTSNQISVAPGVQNHPGLGALDPSIRGLNLIQTDPSPQVYPTETQDPGESTPLQYVPIGSSINQHLPENLAPFPNQDSNFETSLPQLVQQKNHGHVPKPVFDSNTVILQESLNFAKLGENVVEAIRTNVGGKRPLGIEPYQWLPWVIYEVPEENNEAILVKWILNQETGSPCPLEDLALSYLYLVSHITHYNIALMRECNKYHVGLDNAIKNTLELLKWLSDLIFSSSESSSILGASNHQGDHKGENIDILQMMLVYYLSNRKADTSLSPRVAANVIAFWHHQDQQRWEALFQNTNNISLFIDRMIQDKKVESDILMAIMKNKDLLPQDTKARMFERERASINSQA</sequence>
<feature type="compositionally biased region" description="Polar residues" evidence="1">
    <location>
        <begin position="71"/>
        <end position="92"/>
    </location>
</feature>
<name>A0A5B0N6C1_PUCGR</name>
<dbReference type="Proteomes" id="UP000324748">
    <property type="component" value="Unassembled WGS sequence"/>
</dbReference>
<keyword evidence="3" id="KW-1185">Reference proteome</keyword>
<feature type="region of interest" description="Disordered" evidence="1">
    <location>
        <begin position="1"/>
        <end position="92"/>
    </location>
</feature>
<dbReference type="EMBL" id="VSWC01000118">
    <property type="protein sequence ID" value="KAA1084801.1"/>
    <property type="molecule type" value="Genomic_DNA"/>
</dbReference>
<evidence type="ECO:0000313" key="2">
    <source>
        <dbReference type="EMBL" id="KAA1084801.1"/>
    </source>
</evidence>
<accession>A0A5B0N6C1</accession>
<gene>
    <name evidence="2" type="ORF">PGT21_035556</name>
</gene>
<evidence type="ECO:0000313" key="3">
    <source>
        <dbReference type="Proteomes" id="UP000324748"/>
    </source>
</evidence>
<feature type="compositionally biased region" description="Low complexity" evidence="1">
    <location>
        <begin position="1"/>
        <end position="18"/>
    </location>
</feature>
<dbReference type="AlphaFoldDB" id="A0A5B0N6C1"/>
<evidence type="ECO:0000256" key="1">
    <source>
        <dbReference type="SAM" id="MobiDB-lite"/>
    </source>
</evidence>
<protein>
    <submittedName>
        <fullName evidence="2">Uncharacterized protein</fullName>
    </submittedName>
</protein>
<comment type="caution">
    <text evidence="2">The sequence shown here is derived from an EMBL/GenBank/DDBJ whole genome shotgun (WGS) entry which is preliminary data.</text>
</comment>
<organism evidence="2 3">
    <name type="scientific">Puccinia graminis f. sp. tritici</name>
    <dbReference type="NCBI Taxonomy" id="56615"/>
    <lineage>
        <taxon>Eukaryota</taxon>
        <taxon>Fungi</taxon>
        <taxon>Dikarya</taxon>
        <taxon>Basidiomycota</taxon>
        <taxon>Pucciniomycotina</taxon>
        <taxon>Pucciniomycetes</taxon>
        <taxon>Pucciniales</taxon>
        <taxon>Pucciniaceae</taxon>
        <taxon>Puccinia</taxon>
    </lineage>
</organism>